<dbReference type="Pfam" id="PF00100">
    <property type="entry name" value="Zona_pellucida"/>
    <property type="match status" value="1"/>
</dbReference>
<evidence type="ECO:0000256" key="6">
    <source>
        <dbReference type="ARBA" id="ARBA00022530"/>
    </source>
</evidence>
<keyword evidence="13" id="KW-0325">Glycoprotein</keyword>
<reference evidence="16" key="2">
    <citation type="submission" date="2025-09" db="UniProtKB">
        <authorList>
            <consortium name="Ensembl"/>
        </authorList>
    </citation>
    <scope>IDENTIFICATION</scope>
</reference>
<evidence type="ECO:0000256" key="14">
    <source>
        <dbReference type="RuleBase" id="RU367066"/>
    </source>
</evidence>
<dbReference type="GO" id="GO:0035803">
    <property type="term" value="P:egg coat formation"/>
    <property type="evidence" value="ECO:0007669"/>
    <property type="project" value="UniProtKB-UniRule"/>
</dbReference>
<dbReference type="GO" id="GO:0032190">
    <property type="term" value="F:acrosin binding"/>
    <property type="evidence" value="ECO:0007669"/>
    <property type="project" value="TreeGrafter"/>
</dbReference>
<dbReference type="SMART" id="SM00241">
    <property type="entry name" value="ZP"/>
    <property type="match status" value="1"/>
</dbReference>
<evidence type="ECO:0000256" key="1">
    <source>
        <dbReference type="ARBA" id="ARBA00004498"/>
    </source>
</evidence>
<keyword evidence="10" id="KW-1133">Transmembrane helix</keyword>
<dbReference type="PANTHER" id="PTHR11576:SF2">
    <property type="entry name" value="ZONA PELLUCIDA SPERM-BINDING PROTEIN 3"/>
    <property type="match status" value="1"/>
</dbReference>
<keyword evidence="5 14" id="KW-0964">Secreted</keyword>
<organism evidence="16 17">
    <name type="scientific">Sinocyclocheilus rhinocerous</name>
    <dbReference type="NCBI Taxonomy" id="307959"/>
    <lineage>
        <taxon>Eukaryota</taxon>
        <taxon>Metazoa</taxon>
        <taxon>Chordata</taxon>
        <taxon>Craniata</taxon>
        <taxon>Vertebrata</taxon>
        <taxon>Euteleostomi</taxon>
        <taxon>Actinopterygii</taxon>
        <taxon>Neopterygii</taxon>
        <taxon>Teleostei</taxon>
        <taxon>Ostariophysi</taxon>
        <taxon>Cypriniformes</taxon>
        <taxon>Cyprinidae</taxon>
        <taxon>Cyprininae</taxon>
        <taxon>Sinocyclocheilus</taxon>
    </lineage>
</organism>
<dbReference type="Gene3D" id="2.60.40.3210">
    <property type="entry name" value="Zona pellucida, ZP-N domain"/>
    <property type="match status" value="1"/>
</dbReference>
<protein>
    <recommendedName>
        <fullName evidence="3 14">Zona pellucida sperm-binding protein 3</fullName>
    </recommendedName>
</protein>
<evidence type="ECO:0000313" key="17">
    <source>
        <dbReference type="Proteomes" id="UP000472270"/>
    </source>
</evidence>
<dbReference type="GO" id="GO:0035805">
    <property type="term" value="C:egg coat"/>
    <property type="evidence" value="ECO:0007669"/>
    <property type="project" value="UniProtKB-SubCell"/>
</dbReference>
<dbReference type="GO" id="GO:0035804">
    <property type="term" value="F:structural constituent of egg coat"/>
    <property type="evidence" value="ECO:0007669"/>
    <property type="project" value="UniProtKB-UniRule"/>
</dbReference>
<reference evidence="16" key="1">
    <citation type="submission" date="2025-08" db="UniProtKB">
        <authorList>
            <consortium name="Ensembl"/>
        </authorList>
    </citation>
    <scope>IDENTIFICATION</scope>
</reference>
<name>A0A673IW71_9TELE</name>
<evidence type="ECO:0000256" key="4">
    <source>
        <dbReference type="ARBA" id="ARBA00022475"/>
    </source>
</evidence>
<feature type="domain" description="ZP" evidence="15">
    <location>
        <begin position="87"/>
        <end position="337"/>
    </location>
</feature>
<sequence length="381" mass="42462">VFKRSSCCRVQSSLWTGGFLERSHLLMHKLYKPRGESKQPGFQEKQLLQGPVKPLDWRFPIVPEVQSELVVDFQLRQPVTPSSVAVQCGENRVLVEVKKDLFSNGQLIQPSGLSMGGCPVVDEDSASRVLLFEYELQDCNGVLMMIEDELVYTFALTYTPEAFAGTPITRTNGAVVGVQCHYQRPTWVPYASTEVGEEVLLFSLKLMMDDWSYQRPSNLYFLGDVVNIEASVKVYNHVPLRVFVDCCVATQVPDVNALPRYSFIENHGCLVDAKATASSSRFMPRTQEDQIRFQLEAFMFQGGYSPSIYITCIVKATLASAPSDALRKSCSFCNGYVHIAFDTSSALLNLGICLLGIQWEGKASLGPVMVQEQPKTFAGFQ</sequence>
<keyword evidence="6 14" id="KW-0272">Extracellular matrix</keyword>
<comment type="similarity">
    <text evidence="2 14">Belongs to the ZP domain family. ZPC subfamily.</text>
</comment>
<comment type="domain">
    <text evidence="14">The ZP domain is involved in the polymerization of the ZP proteins to form the zona pellucida.</text>
</comment>
<dbReference type="FunFam" id="2.60.40.3210:FF:000001">
    <property type="entry name" value="Zona pellucida sperm-binding protein 3"/>
    <property type="match status" value="1"/>
</dbReference>
<evidence type="ECO:0000313" key="16">
    <source>
        <dbReference type="Ensembl" id="ENSSRHP00000041985.1"/>
    </source>
</evidence>
<dbReference type="InterPro" id="IPR055356">
    <property type="entry name" value="ZP-N"/>
</dbReference>
<comment type="PTM">
    <text evidence="14">Proteolytically cleaved before the transmembrane segment to yield the secreted ectodomain incorporated in the zona pellucida.</text>
</comment>
<dbReference type="Gene3D" id="2.60.40.4100">
    <property type="entry name" value="Zona pellucida, ZP-C domain"/>
    <property type="match status" value="1"/>
</dbReference>
<dbReference type="GO" id="GO:2000344">
    <property type="term" value="P:positive regulation of acrosome reaction"/>
    <property type="evidence" value="ECO:0007669"/>
    <property type="project" value="UniProtKB-UniRule"/>
</dbReference>
<keyword evidence="12 14" id="KW-1015">Disulfide bond</keyword>
<keyword evidence="7 14" id="KW-0165">Cleavage on pair of basic residues</keyword>
<dbReference type="Ensembl" id="ENSSRHT00000043179.1">
    <property type="protein sequence ID" value="ENSSRHP00000041985.1"/>
    <property type="gene ID" value="ENSSRHG00000021266.1"/>
</dbReference>
<evidence type="ECO:0000256" key="8">
    <source>
        <dbReference type="ARBA" id="ARBA00022692"/>
    </source>
</evidence>
<evidence type="ECO:0000256" key="10">
    <source>
        <dbReference type="ARBA" id="ARBA00022989"/>
    </source>
</evidence>
<dbReference type="Pfam" id="PF23344">
    <property type="entry name" value="ZP-N"/>
    <property type="match status" value="1"/>
</dbReference>
<keyword evidence="4 14" id="KW-1003">Cell membrane</keyword>
<dbReference type="InterPro" id="IPR055355">
    <property type="entry name" value="ZP-C"/>
</dbReference>
<evidence type="ECO:0000256" key="3">
    <source>
        <dbReference type="ARBA" id="ARBA00017980"/>
    </source>
</evidence>
<dbReference type="PRINTS" id="PR00023">
    <property type="entry name" value="ZPELLUCIDA"/>
</dbReference>
<keyword evidence="8" id="KW-0812">Transmembrane</keyword>
<dbReference type="InterPro" id="IPR001507">
    <property type="entry name" value="ZP_dom"/>
</dbReference>
<evidence type="ECO:0000256" key="5">
    <source>
        <dbReference type="ARBA" id="ARBA00022525"/>
    </source>
</evidence>
<dbReference type="InterPro" id="IPR042235">
    <property type="entry name" value="ZP-C_dom"/>
</dbReference>
<evidence type="ECO:0000259" key="15">
    <source>
        <dbReference type="PROSITE" id="PS51034"/>
    </source>
</evidence>
<evidence type="ECO:0000256" key="2">
    <source>
        <dbReference type="ARBA" id="ARBA00006735"/>
    </source>
</evidence>
<dbReference type="GO" id="GO:0005886">
    <property type="term" value="C:plasma membrane"/>
    <property type="evidence" value="ECO:0007669"/>
    <property type="project" value="UniProtKB-SubCell"/>
</dbReference>
<evidence type="ECO:0000256" key="11">
    <source>
        <dbReference type="ARBA" id="ARBA00023136"/>
    </source>
</evidence>
<keyword evidence="17" id="KW-1185">Reference proteome</keyword>
<comment type="subcellular location">
    <subcellularLocation>
        <location evidence="1">Secreted</location>
        <location evidence="1">Extracellular space</location>
        <location evidence="1">Extracellular matrix</location>
    </subcellularLocation>
    <subcellularLocation>
        <location evidence="14">Zona pellucida</location>
    </subcellularLocation>
    <subcellularLocation>
        <location evidence="14">Cell membrane</location>
        <topology evidence="14">Single-pass type I membrane protein</topology>
    </subcellularLocation>
</comment>
<evidence type="ECO:0000256" key="7">
    <source>
        <dbReference type="ARBA" id="ARBA00022685"/>
    </source>
</evidence>
<dbReference type="PROSITE" id="PS51034">
    <property type="entry name" value="ZP_2"/>
    <property type="match status" value="1"/>
</dbReference>
<dbReference type="PANTHER" id="PTHR11576">
    <property type="entry name" value="ZONA PELLUCIDA SPERM-BINDING PROTEIN 3"/>
    <property type="match status" value="1"/>
</dbReference>
<evidence type="ECO:0000256" key="9">
    <source>
        <dbReference type="ARBA" id="ARBA00022729"/>
    </source>
</evidence>
<keyword evidence="11" id="KW-0472">Membrane</keyword>
<dbReference type="InterPro" id="IPR048290">
    <property type="entry name" value="ZP_chr"/>
</dbReference>
<dbReference type="Proteomes" id="UP000472270">
    <property type="component" value="Unassembled WGS sequence"/>
</dbReference>
<proteinExistence type="inferred from homology"/>
<dbReference type="AlphaFoldDB" id="A0A673IW71"/>
<comment type="function">
    <text evidence="14">Component of the zona pellucida, an extracellular matrix surrounding oocytes which mediates sperm binding, induction of the acrosome reaction and prevents post-fertilization polyspermy. The zona pellucida is composed of 3 to 4 glycoproteins, ZP1, ZP2, ZP3, and ZP4. ZP3 is essential for sperm binding and zona matrix formation.</text>
</comment>
<dbReference type="GO" id="GO:0007339">
    <property type="term" value="P:binding of sperm to zona pellucida"/>
    <property type="evidence" value="ECO:0007669"/>
    <property type="project" value="UniProtKB-UniRule"/>
</dbReference>
<keyword evidence="9 14" id="KW-0732">Signal</keyword>
<accession>A0A673IW71</accession>
<evidence type="ECO:0000256" key="13">
    <source>
        <dbReference type="ARBA" id="ARBA00023180"/>
    </source>
</evidence>
<evidence type="ECO:0000256" key="12">
    <source>
        <dbReference type="ARBA" id="ARBA00023157"/>
    </source>
</evidence>
<dbReference type="FunFam" id="2.60.40.4100:FF:000002">
    <property type="entry name" value="Zona pellucida sperm-binding protein 3"/>
    <property type="match status" value="1"/>
</dbReference>